<feature type="chain" id="PRO_5027017552" description="Porin" evidence="1">
    <location>
        <begin position="24"/>
        <end position="171"/>
    </location>
</feature>
<dbReference type="RefSeq" id="WP_165143868.1">
    <property type="nucleotide sequence ID" value="NZ_JAALLT010000006.1"/>
</dbReference>
<feature type="signal peptide" evidence="1">
    <location>
        <begin position="1"/>
        <end position="23"/>
    </location>
</feature>
<sequence>MKKISQISLLTVLFFLVSTAGFAQLRKNLNSSTDYLGGIVKERSAEPGNLSNLFNMTMDHSYSMTFGSVGGQYQNINAYTNTMHFFFSDRMTGRVDLSLLHSPFGNSYLNGYGNGNGAGVDFVVRNAELNYQLSEKSNISISFQQVPAYSRYGYYNDRYNPFYNSFYDSNY</sequence>
<proteinExistence type="predicted"/>
<comment type="caution">
    <text evidence="2">The sequence shown here is derived from an EMBL/GenBank/DDBJ whole genome shotgun (WGS) entry which is preliminary data.</text>
</comment>
<dbReference type="Proteomes" id="UP000473278">
    <property type="component" value="Unassembled WGS sequence"/>
</dbReference>
<reference evidence="2 3" key="1">
    <citation type="submission" date="2020-02" db="EMBL/GenBank/DDBJ databases">
        <title>Balneolaceae bacterium YR4-1, complete genome.</title>
        <authorList>
            <person name="Li Y."/>
            <person name="Wu S."/>
        </authorList>
    </citation>
    <scope>NUCLEOTIDE SEQUENCE [LARGE SCALE GENOMIC DNA]</scope>
    <source>
        <strain evidence="2 3">YR4-1</strain>
    </source>
</reference>
<accession>A0A6M1T8B3</accession>
<dbReference type="EMBL" id="JAALLT010000006">
    <property type="protein sequence ID" value="NGP78135.1"/>
    <property type="molecule type" value="Genomic_DNA"/>
</dbReference>
<evidence type="ECO:0000313" key="3">
    <source>
        <dbReference type="Proteomes" id="UP000473278"/>
    </source>
</evidence>
<keyword evidence="1" id="KW-0732">Signal</keyword>
<gene>
    <name evidence="2" type="ORF">G3570_15915</name>
</gene>
<evidence type="ECO:0008006" key="4">
    <source>
        <dbReference type="Google" id="ProtNLM"/>
    </source>
</evidence>
<evidence type="ECO:0000256" key="1">
    <source>
        <dbReference type="SAM" id="SignalP"/>
    </source>
</evidence>
<name>A0A6M1T8B3_9BACT</name>
<organism evidence="2 3">
    <name type="scientific">Halalkalibaculum roseum</name>
    <dbReference type="NCBI Taxonomy" id="2709311"/>
    <lineage>
        <taxon>Bacteria</taxon>
        <taxon>Pseudomonadati</taxon>
        <taxon>Balneolota</taxon>
        <taxon>Balneolia</taxon>
        <taxon>Balneolales</taxon>
        <taxon>Balneolaceae</taxon>
        <taxon>Halalkalibaculum</taxon>
    </lineage>
</organism>
<evidence type="ECO:0000313" key="2">
    <source>
        <dbReference type="EMBL" id="NGP78135.1"/>
    </source>
</evidence>
<dbReference type="AlphaFoldDB" id="A0A6M1T8B3"/>
<keyword evidence="3" id="KW-1185">Reference proteome</keyword>
<protein>
    <recommendedName>
        <fullName evidence="4">Porin</fullName>
    </recommendedName>
</protein>